<gene>
    <name evidence="6" type="ORF">JJQ90_00455</name>
</gene>
<evidence type="ECO:0000256" key="2">
    <source>
        <dbReference type="ARBA" id="ARBA00007812"/>
    </source>
</evidence>
<evidence type="ECO:0000259" key="5">
    <source>
        <dbReference type="Pfam" id="PF02776"/>
    </source>
</evidence>
<accession>A0ABS6H174</accession>
<dbReference type="PANTHER" id="PTHR18968:SF166">
    <property type="entry name" value="2-HYDROXYACYL-COA LYASE 2"/>
    <property type="match status" value="1"/>
</dbReference>
<dbReference type="PANTHER" id="PTHR18968">
    <property type="entry name" value="THIAMINE PYROPHOSPHATE ENZYMES"/>
    <property type="match status" value="1"/>
</dbReference>
<dbReference type="Pfam" id="PF02775">
    <property type="entry name" value="TPP_enzyme_C"/>
    <property type="match status" value="1"/>
</dbReference>
<proteinExistence type="inferred from homology"/>
<feature type="domain" description="Thiamine pyrophosphate enzyme TPP-binding" evidence="4">
    <location>
        <begin position="375"/>
        <end position="516"/>
    </location>
</feature>
<comment type="similarity">
    <text evidence="2">Belongs to the TPP enzyme family.</text>
</comment>
<evidence type="ECO:0000259" key="4">
    <source>
        <dbReference type="Pfam" id="PF02775"/>
    </source>
</evidence>
<comment type="cofactor">
    <cofactor evidence="1">
        <name>thiamine diphosphate</name>
        <dbReference type="ChEBI" id="CHEBI:58937"/>
    </cofactor>
</comment>
<dbReference type="EMBL" id="JAERQM010000001">
    <property type="protein sequence ID" value="MBU8542151.1"/>
    <property type="molecule type" value="Genomic_DNA"/>
</dbReference>
<keyword evidence="7" id="KW-1185">Reference proteome</keyword>
<evidence type="ECO:0000313" key="6">
    <source>
        <dbReference type="EMBL" id="MBU8542151.1"/>
    </source>
</evidence>
<protein>
    <submittedName>
        <fullName evidence="6">Thiamine pyrophosphate-binding protein</fullName>
    </submittedName>
</protein>
<dbReference type="InterPro" id="IPR011766">
    <property type="entry name" value="TPP_enzyme_TPP-bd"/>
</dbReference>
<dbReference type="InterPro" id="IPR045229">
    <property type="entry name" value="TPP_enz"/>
</dbReference>
<evidence type="ECO:0000256" key="1">
    <source>
        <dbReference type="ARBA" id="ARBA00001964"/>
    </source>
</evidence>
<dbReference type="InterPro" id="IPR012001">
    <property type="entry name" value="Thiamin_PyroP_enz_TPP-bd_dom"/>
</dbReference>
<comment type="caution">
    <text evidence="6">The sequence shown here is derived from an EMBL/GenBank/DDBJ whole genome shotgun (WGS) entry which is preliminary data.</text>
</comment>
<keyword evidence="3" id="KW-0786">Thiamine pyrophosphate</keyword>
<evidence type="ECO:0000313" key="7">
    <source>
        <dbReference type="Proteomes" id="UP000689967"/>
    </source>
</evidence>
<evidence type="ECO:0000256" key="3">
    <source>
        <dbReference type="ARBA" id="ARBA00023052"/>
    </source>
</evidence>
<organism evidence="6 7">
    <name type="scientific">Falsiroseomonas oleicola</name>
    <dbReference type="NCBI Taxonomy" id="2801474"/>
    <lineage>
        <taxon>Bacteria</taxon>
        <taxon>Pseudomonadati</taxon>
        <taxon>Pseudomonadota</taxon>
        <taxon>Alphaproteobacteria</taxon>
        <taxon>Acetobacterales</taxon>
        <taxon>Roseomonadaceae</taxon>
        <taxon>Falsiroseomonas</taxon>
    </lineage>
</organism>
<dbReference type="CDD" id="cd07035">
    <property type="entry name" value="TPP_PYR_POX_like"/>
    <property type="match status" value="1"/>
</dbReference>
<dbReference type="Proteomes" id="UP000689967">
    <property type="component" value="Unassembled WGS sequence"/>
</dbReference>
<dbReference type="Pfam" id="PF02776">
    <property type="entry name" value="TPP_enzyme_N"/>
    <property type="match status" value="1"/>
</dbReference>
<reference evidence="6 7" key="1">
    <citation type="submission" date="2021-01" db="EMBL/GenBank/DDBJ databases">
        <title>Roseomonas sp. nov, a bacterium isolated from an oil production mixture in Yumen Oilfield.</title>
        <authorList>
            <person name="Wu D."/>
        </authorList>
    </citation>
    <scope>NUCLEOTIDE SEQUENCE [LARGE SCALE GENOMIC DNA]</scope>
    <source>
        <strain evidence="6 7">ROY-5-3</strain>
    </source>
</reference>
<feature type="domain" description="Thiamine pyrophosphate enzyme N-terminal TPP-binding" evidence="5">
    <location>
        <begin position="2"/>
        <end position="109"/>
    </location>
</feature>
<sequence length="529" mass="53762">MRGLKAAGVTRIFTLSGNHIMEVFDALVGSGIEIVHTRQEAAAVHMADAYARLTGQVGVALVTGGQGHANATAALCSALAGEVPVLLLSGHAPLADLGNGAFQEVPQAALAAPISKASWTAQTAQGLAGDMARAFATALGGRPGPVHVSLPTDVLEAEVEAADVPVTAAFARRPMPLGAGSTLLVAQAVAAAARPLLIAPPALCTPSGFVAQAALAAASGLPVVPMQSPRGLADPSLGAFPEVLAEADLIVLLGKPLDFTLKFGRAAPATCRWIVLEPEGDIVARAQRLVCDRLVFAAVADAMDSVAALAGVMRPVAAQTGWADRVRQAVDWRPADWAALAGAPAGPIRSATLGHAVNAAVAEHGATFVCDGGEIGQWGMAMVRAETRIVNGVAGAIGVGIPFAIGARAALARPTLALMGDGSFGFHMAELDTAARHGLPFVAVVGNDSRWNAEHQIQIRDYGANRAHGCELAPGTRYDLIATALGGHGETVTQAAELAPALSRAFASGRPAVVNVVLDGQPAPTLRRA</sequence>
<name>A0ABS6H174_9PROT</name>